<evidence type="ECO:0000313" key="1">
    <source>
        <dbReference type="EMBL" id="CQH57678.1"/>
    </source>
</evidence>
<proteinExistence type="predicted"/>
<organism evidence="1 2">
    <name type="scientific">Halobacterium hubeiense</name>
    <dbReference type="NCBI Taxonomy" id="1407499"/>
    <lineage>
        <taxon>Archaea</taxon>
        <taxon>Methanobacteriati</taxon>
        <taxon>Methanobacteriota</taxon>
        <taxon>Stenosarchaea group</taxon>
        <taxon>Halobacteria</taxon>
        <taxon>Halobacteriales</taxon>
        <taxon>Halobacteriaceae</taxon>
        <taxon>Halobacterium</taxon>
    </lineage>
</organism>
<protein>
    <submittedName>
        <fullName evidence="1">DUF2267 family protein</fullName>
    </submittedName>
</protein>
<gene>
    <name evidence="1" type="ORF">HHUB_2581</name>
</gene>
<dbReference type="OrthoDB" id="212282at2157"/>
<sequence length="130" mass="14360">MKHDEFVGAVQHRAELASRGEAIRATRAVLTTLGERLQPGEASDLAGPLPMEIDVFLHQADSGQLFDYDDFVQRVSERASADYADAAYYAQVVLDVVDESVPESELQDVTAQLPGDYDDLFELVGSDDYY</sequence>
<evidence type="ECO:0000313" key="2">
    <source>
        <dbReference type="Proteomes" id="UP000066737"/>
    </source>
</evidence>
<dbReference type="AlphaFoldDB" id="A0A0U5CYP8"/>
<keyword evidence="2" id="KW-1185">Reference proteome</keyword>
<dbReference type="EMBL" id="LN831302">
    <property type="protein sequence ID" value="CQH57678.1"/>
    <property type="molecule type" value="Genomic_DNA"/>
</dbReference>
<dbReference type="STRING" id="1407499.HHUB_2581"/>
<dbReference type="KEGG" id="hhb:Hhub_2581"/>
<dbReference type="Proteomes" id="UP000066737">
    <property type="component" value="Chromosome I"/>
</dbReference>
<dbReference type="InterPro" id="IPR018727">
    <property type="entry name" value="DUF2267"/>
</dbReference>
<accession>A0A0U5CYP8</accession>
<dbReference type="Gene3D" id="1.10.490.110">
    <property type="entry name" value="Uncharacterized conserved protein DUF2267"/>
    <property type="match status" value="1"/>
</dbReference>
<reference evidence="2" key="1">
    <citation type="journal article" date="2016" name="Environ. Microbiol.">
        <title>The complete genome of a viable archaeum isolated from 123-million-year-old rock salt.</title>
        <authorList>
            <person name="Jaakkola S.T."/>
            <person name="Pfeiffer F."/>
            <person name="Ravantti J.J."/>
            <person name="Guo Q."/>
            <person name="Liu Y."/>
            <person name="Chen X."/>
            <person name="Ma H."/>
            <person name="Yang C."/>
            <person name="Oksanen H.M."/>
            <person name="Bamford D.H."/>
        </authorList>
    </citation>
    <scope>NUCLEOTIDE SEQUENCE</scope>
    <source>
        <strain evidence="2">JI20-1</strain>
    </source>
</reference>
<name>A0A0U5CYP8_9EURY</name>
<dbReference type="RefSeq" id="WP_059057015.1">
    <property type="nucleotide sequence ID" value="NZ_CEML01000001.1"/>
</dbReference>
<dbReference type="GeneID" id="26659216"/>
<dbReference type="Pfam" id="PF10025">
    <property type="entry name" value="DUF2267"/>
    <property type="match status" value="1"/>
</dbReference>
<dbReference type="InterPro" id="IPR038282">
    <property type="entry name" value="DUF2267_sf"/>
</dbReference>